<dbReference type="NCBIfam" id="NF008314">
    <property type="entry name" value="PRK11102.1"/>
    <property type="match status" value="1"/>
</dbReference>
<feature type="domain" description="Major facilitator superfamily (MFS) profile" evidence="9">
    <location>
        <begin position="1"/>
        <end position="373"/>
    </location>
</feature>
<reference evidence="10 11" key="1">
    <citation type="submission" date="2015-12" db="EMBL/GenBank/DDBJ databases">
        <title>Genome sequence of Oceanibaculum pacificum MCCC 1A02656.</title>
        <authorList>
            <person name="Lu L."/>
            <person name="Lai Q."/>
            <person name="Shao Z."/>
            <person name="Qian P."/>
        </authorList>
    </citation>
    <scope>NUCLEOTIDE SEQUENCE [LARGE SCALE GENOMIC DNA]</scope>
    <source>
        <strain evidence="10 11">MCCC 1A02656</strain>
    </source>
</reference>
<keyword evidence="4" id="KW-1003">Cell membrane</keyword>
<comment type="subcellular location">
    <subcellularLocation>
        <location evidence="8">Cell inner membrane</location>
        <topology evidence="8">Multi-pass membrane protein</topology>
    </subcellularLocation>
    <subcellularLocation>
        <location evidence="1">Cell membrane</location>
        <topology evidence="1">Multi-pass membrane protein</topology>
    </subcellularLocation>
</comment>
<feature type="transmembrane region" description="Helical" evidence="8">
    <location>
        <begin position="284"/>
        <end position="301"/>
    </location>
</feature>
<feature type="transmembrane region" description="Helical" evidence="8">
    <location>
        <begin position="322"/>
        <end position="343"/>
    </location>
</feature>
<dbReference type="InterPro" id="IPR036259">
    <property type="entry name" value="MFS_trans_sf"/>
</dbReference>
<keyword evidence="8" id="KW-0997">Cell inner membrane</keyword>
<evidence type="ECO:0000256" key="4">
    <source>
        <dbReference type="ARBA" id="ARBA00022475"/>
    </source>
</evidence>
<comment type="caution">
    <text evidence="10">The sequence shown here is derived from an EMBL/GenBank/DDBJ whole genome shotgun (WGS) entry which is preliminary data.</text>
</comment>
<feature type="transmembrane region" description="Helical" evidence="8">
    <location>
        <begin position="228"/>
        <end position="246"/>
    </location>
</feature>
<dbReference type="FunFam" id="1.20.1720.10:FF:000005">
    <property type="entry name" value="Bcr/CflA family efflux transporter"/>
    <property type="match status" value="1"/>
</dbReference>
<sequence length="376" mass="39165">MSIDMYLPAFPAMQRHFATDAGQVQLTLSVFLLGLSLGQLFYGPLADRYGRKKPLYAGIALYTAASAGIALSGSIDSLILLRFAQALGGCAGMVIARAVVRDLFDEIGSAKMYAQLMLVMGLAPILAPIIGGQLLLIADWHVIFWVLAGFGAACLTGVALALPESLPAERRGAGGLGAALRNYALLLRSPAFLAYAMTGGFIQAGMFAYITGSPFVFIELYQVPAQHYGYLFGLNAMGLIAASQVNHRLLARRSGRQVLNVAVPVIAASALVLAATAATGFGGLWGIIVPLFVCIAGYGFIAPNATAAAMASQGRIAGSASALMGVLQFGTGALSGTIVGLLNDGTARPMGFTIAALYCCAALLRFFVLPRFAKQN</sequence>
<feature type="transmembrane region" description="Helical" evidence="8">
    <location>
        <begin position="183"/>
        <end position="208"/>
    </location>
</feature>
<feature type="transmembrane region" description="Helical" evidence="8">
    <location>
        <begin position="142"/>
        <end position="162"/>
    </location>
</feature>
<dbReference type="Pfam" id="PF07690">
    <property type="entry name" value="MFS_1"/>
    <property type="match status" value="1"/>
</dbReference>
<dbReference type="SUPFAM" id="SSF103473">
    <property type="entry name" value="MFS general substrate transporter"/>
    <property type="match status" value="1"/>
</dbReference>
<dbReference type="EMBL" id="LPXN01000111">
    <property type="protein sequence ID" value="KZD07872.1"/>
    <property type="molecule type" value="Genomic_DNA"/>
</dbReference>
<keyword evidence="11" id="KW-1185">Reference proteome</keyword>
<feature type="transmembrane region" description="Helical" evidence="8">
    <location>
        <begin position="258"/>
        <end position="278"/>
    </location>
</feature>
<evidence type="ECO:0000256" key="5">
    <source>
        <dbReference type="ARBA" id="ARBA00022692"/>
    </source>
</evidence>
<keyword evidence="5 8" id="KW-0812">Transmembrane</keyword>
<dbReference type="InterPro" id="IPR011701">
    <property type="entry name" value="MFS"/>
</dbReference>
<feature type="transmembrane region" description="Helical" evidence="8">
    <location>
        <begin position="349"/>
        <end position="368"/>
    </location>
</feature>
<evidence type="ECO:0000256" key="8">
    <source>
        <dbReference type="RuleBase" id="RU365088"/>
    </source>
</evidence>
<dbReference type="AlphaFoldDB" id="A0A154W2L4"/>
<comment type="caution">
    <text evidence="8">Lacks conserved residue(s) required for the propagation of feature annotation.</text>
</comment>
<evidence type="ECO:0000256" key="6">
    <source>
        <dbReference type="ARBA" id="ARBA00022989"/>
    </source>
</evidence>
<feature type="transmembrane region" description="Helical" evidence="8">
    <location>
        <begin position="112"/>
        <end position="136"/>
    </location>
</feature>
<feature type="transmembrane region" description="Helical" evidence="8">
    <location>
        <begin position="24"/>
        <end position="43"/>
    </location>
</feature>
<dbReference type="NCBIfam" id="TIGR00710">
    <property type="entry name" value="efflux_Bcr_CflA"/>
    <property type="match status" value="1"/>
</dbReference>
<evidence type="ECO:0000256" key="1">
    <source>
        <dbReference type="ARBA" id="ARBA00004651"/>
    </source>
</evidence>
<evidence type="ECO:0000313" key="10">
    <source>
        <dbReference type="EMBL" id="KZD07872.1"/>
    </source>
</evidence>
<comment type="similarity">
    <text evidence="2 8">Belongs to the major facilitator superfamily. Bcr/CmlA family.</text>
</comment>
<gene>
    <name evidence="10" type="ORF">AUP43_09595</name>
</gene>
<keyword evidence="3 8" id="KW-0813">Transport</keyword>
<keyword evidence="7 8" id="KW-0472">Membrane</keyword>
<dbReference type="GO" id="GO:1990961">
    <property type="term" value="P:xenobiotic detoxification by transmembrane export across the plasma membrane"/>
    <property type="evidence" value="ECO:0007669"/>
    <property type="project" value="InterPro"/>
</dbReference>
<feature type="transmembrane region" description="Helical" evidence="8">
    <location>
        <begin position="55"/>
        <end position="73"/>
    </location>
</feature>
<evidence type="ECO:0000256" key="3">
    <source>
        <dbReference type="ARBA" id="ARBA00022448"/>
    </source>
</evidence>
<protein>
    <recommendedName>
        <fullName evidence="8">Bcr/CflA family efflux transporter</fullName>
    </recommendedName>
</protein>
<evidence type="ECO:0000259" key="9">
    <source>
        <dbReference type="PROSITE" id="PS50850"/>
    </source>
</evidence>
<organism evidence="10 11">
    <name type="scientific">Oceanibaculum pacificum</name>
    <dbReference type="NCBI Taxonomy" id="580166"/>
    <lineage>
        <taxon>Bacteria</taxon>
        <taxon>Pseudomonadati</taxon>
        <taxon>Pseudomonadota</taxon>
        <taxon>Alphaproteobacteria</taxon>
        <taxon>Rhodospirillales</taxon>
        <taxon>Oceanibaculaceae</taxon>
        <taxon>Oceanibaculum</taxon>
    </lineage>
</organism>
<dbReference type="GO" id="GO:0042910">
    <property type="term" value="F:xenobiotic transmembrane transporter activity"/>
    <property type="evidence" value="ECO:0007669"/>
    <property type="project" value="InterPro"/>
</dbReference>
<name>A0A154W2L4_9PROT</name>
<dbReference type="InterPro" id="IPR020846">
    <property type="entry name" value="MFS_dom"/>
</dbReference>
<proteinExistence type="inferred from homology"/>
<evidence type="ECO:0000313" key="11">
    <source>
        <dbReference type="Proteomes" id="UP000076400"/>
    </source>
</evidence>
<dbReference type="STRING" id="580166.AUP43_09595"/>
<dbReference type="Proteomes" id="UP000076400">
    <property type="component" value="Unassembled WGS sequence"/>
</dbReference>
<dbReference type="PANTHER" id="PTHR23502">
    <property type="entry name" value="MAJOR FACILITATOR SUPERFAMILY"/>
    <property type="match status" value="1"/>
</dbReference>
<dbReference type="Gene3D" id="1.20.1720.10">
    <property type="entry name" value="Multidrug resistance protein D"/>
    <property type="match status" value="1"/>
</dbReference>
<dbReference type="CDD" id="cd17320">
    <property type="entry name" value="MFS_MdfA_MDR_like"/>
    <property type="match status" value="1"/>
</dbReference>
<dbReference type="PANTHER" id="PTHR23502:SF132">
    <property type="entry name" value="POLYAMINE TRANSPORTER 2-RELATED"/>
    <property type="match status" value="1"/>
</dbReference>
<dbReference type="PROSITE" id="PS50850">
    <property type="entry name" value="MFS"/>
    <property type="match status" value="1"/>
</dbReference>
<dbReference type="InterPro" id="IPR004812">
    <property type="entry name" value="Efflux_drug-R_Bcr/CmlA"/>
</dbReference>
<dbReference type="GO" id="GO:0015385">
    <property type="term" value="F:sodium:proton antiporter activity"/>
    <property type="evidence" value="ECO:0007669"/>
    <property type="project" value="TreeGrafter"/>
</dbReference>
<dbReference type="GO" id="GO:0005886">
    <property type="term" value="C:plasma membrane"/>
    <property type="evidence" value="ECO:0007669"/>
    <property type="project" value="UniProtKB-SubCell"/>
</dbReference>
<keyword evidence="6 8" id="KW-1133">Transmembrane helix</keyword>
<accession>A0A154W2L4</accession>
<feature type="transmembrane region" description="Helical" evidence="8">
    <location>
        <begin position="79"/>
        <end position="100"/>
    </location>
</feature>
<evidence type="ECO:0000256" key="2">
    <source>
        <dbReference type="ARBA" id="ARBA00006236"/>
    </source>
</evidence>
<evidence type="ECO:0000256" key="7">
    <source>
        <dbReference type="ARBA" id="ARBA00023136"/>
    </source>
</evidence>